<keyword evidence="6" id="KW-0479">Metal-binding</keyword>
<dbReference type="KEGG" id="fli:Fleli_2285"/>
<evidence type="ECO:0000256" key="5">
    <source>
        <dbReference type="ARBA" id="ARBA00022694"/>
    </source>
</evidence>
<dbReference type="InterPro" id="IPR027417">
    <property type="entry name" value="P-loop_NTPase"/>
</dbReference>
<evidence type="ECO:0000256" key="10">
    <source>
        <dbReference type="ARBA" id="ARBA00032441"/>
    </source>
</evidence>
<dbReference type="NCBIfam" id="TIGR00150">
    <property type="entry name" value="T6A_YjeE"/>
    <property type="match status" value="1"/>
</dbReference>
<dbReference type="PANTHER" id="PTHR33540:SF2">
    <property type="entry name" value="TRNA THREONYLCARBAMOYLADENOSINE BIOSYNTHESIS PROTEIN TSAE"/>
    <property type="match status" value="1"/>
</dbReference>
<protein>
    <recommendedName>
        <fullName evidence="3">tRNA threonylcarbamoyladenosine biosynthesis protein TsaE</fullName>
    </recommendedName>
    <alternativeName>
        <fullName evidence="10">t(6)A37 threonylcarbamoyladenosine biosynthesis protein TsaE</fullName>
    </alternativeName>
</protein>
<evidence type="ECO:0000256" key="8">
    <source>
        <dbReference type="ARBA" id="ARBA00022840"/>
    </source>
</evidence>
<dbReference type="eggNOG" id="COG0802">
    <property type="taxonomic scope" value="Bacteria"/>
</dbReference>
<evidence type="ECO:0000256" key="1">
    <source>
        <dbReference type="ARBA" id="ARBA00004496"/>
    </source>
</evidence>
<sequence length="156" mass="17658">MTSSFIDSTQFECNSISELPKVAQQIISLANTLNKRIWILEGDLGAGKTTFTKAVCAALGVNVTVSSPTFALINEYEGNYDEQNLKIIYHCDFYRINNPNEVLELGIEEYFDKAEENGNYCFIEWASKIEPFLPEEYLQINIEVSPATNSRILTVR</sequence>
<keyword evidence="9" id="KW-0460">Magnesium</keyword>
<dbReference type="GO" id="GO:0005737">
    <property type="term" value="C:cytoplasm"/>
    <property type="evidence" value="ECO:0007669"/>
    <property type="project" value="UniProtKB-SubCell"/>
</dbReference>
<dbReference type="HOGENOM" id="CLU_087829_5_0_10"/>
<dbReference type="GO" id="GO:0005524">
    <property type="term" value="F:ATP binding"/>
    <property type="evidence" value="ECO:0007669"/>
    <property type="project" value="UniProtKB-KW"/>
</dbReference>
<comment type="subcellular location">
    <subcellularLocation>
        <location evidence="1">Cytoplasm</location>
    </subcellularLocation>
</comment>
<dbReference type="OrthoDB" id="9815896at2"/>
<dbReference type="EMBL" id="CP003345">
    <property type="protein sequence ID" value="AFM04660.1"/>
    <property type="molecule type" value="Genomic_DNA"/>
</dbReference>
<organism evidence="11 12">
    <name type="scientific">Bernardetia litoralis (strain ATCC 23117 / DSM 6794 / NBRC 15988 / NCIMB 1366 / Fx l1 / Sio-4)</name>
    <name type="common">Flexibacter litoralis</name>
    <dbReference type="NCBI Taxonomy" id="880071"/>
    <lineage>
        <taxon>Bacteria</taxon>
        <taxon>Pseudomonadati</taxon>
        <taxon>Bacteroidota</taxon>
        <taxon>Cytophagia</taxon>
        <taxon>Cytophagales</taxon>
        <taxon>Bernardetiaceae</taxon>
        <taxon>Bernardetia</taxon>
    </lineage>
</organism>
<dbReference type="InterPro" id="IPR003442">
    <property type="entry name" value="T6A_TsaE"/>
</dbReference>
<dbReference type="GO" id="GO:0046872">
    <property type="term" value="F:metal ion binding"/>
    <property type="evidence" value="ECO:0007669"/>
    <property type="project" value="UniProtKB-KW"/>
</dbReference>
<evidence type="ECO:0000256" key="9">
    <source>
        <dbReference type="ARBA" id="ARBA00022842"/>
    </source>
</evidence>
<reference evidence="12" key="1">
    <citation type="submission" date="2012-06" db="EMBL/GenBank/DDBJ databases">
        <title>The complete genome of Flexibacter litoralis DSM 6794.</title>
        <authorList>
            <person name="Lucas S."/>
            <person name="Copeland A."/>
            <person name="Lapidus A."/>
            <person name="Glavina del Rio T."/>
            <person name="Dalin E."/>
            <person name="Tice H."/>
            <person name="Bruce D."/>
            <person name="Goodwin L."/>
            <person name="Pitluck S."/>
            <person name="Peters L."/>
            <person name="Ovchinnikova G."/>
            <person name="Lu M."/>
            <person name="Kyrpides N."/>
            <person name="Mavromatis K."/>
            <person name="Ivanova N."/>
            <person name="Brettin T."/>
            <person name="Detter J.C."/>
            <person name="Han C."/>
            <person name="Larimer F."/>
            <person name="Land M."/>
            <person name="Hauser L."/>
            <person name="Markowitz V."/>
            <person name="Cheng J.-F."/>
            <person name="Hugenholtz P."/>
            <person name="Woyke T."/>
            <person name="Wu D."/>
            <person name="Spring S."/>
            <person name="Lang E."/>
            <person name="Kopitz M."/>
            <person name="Brambilla E."/>
            <person name="Klenk H.-P."/>
            <person name="Eisen J.A."/>
        </authorList>
    </citation>
    <scope>NUCLEOTIDE SEQUENCE [LARGE SCALE GENOMIC DNA]</scope>
    <source>
        <strain evidence="12">ATCC 23117 / DSM 6794 / NBRC 15988 / NCIMB 1366 / Sio-4</strain>
    </source>
</reference>
<evidence type="ECO:0000256" key="4">
    <source>
        <dbReference type="ARBA" id="ARBA00022490"/>
    </source>
</evidence>
<proteinExistence type="inferred from homology"/>
<name>I4AL25_BERLS</name>
<keyword evidence="5" id="KW-0819">tRNA processing</keyword>
<keyword evidence="4" id="KW-0963">Cytoplasm</keyword>
<keyword evidence="7" id="KW-0547">Nucleotide-binding</keyword>
<evidence type="ECO:0000256" key="2">
    <source>
        <dbReference type="ARBA" id="ARBA00007599"/>
    </source>
</evidence>
<evidence type="ECO:0000313" key="11">
    <source>
        <dbReference type="EMBL" id="AFM04660.1"/>
    </source>
</evidence>
<dbReference type="PANTHER" id="PTHR33540">
    <property type="entry name" value="TRNA THREONYLCARBAMOYLADENOSINE BIOSYNTHESIS PROTEIN TSAE"/>
    <property type="match status" value="1"/>
</dbReference>
<dbReference type="RefSeq" id="WP_014798106.1">
    <property type="nucleotide sequence ID" value="NC_018018.1"/>
</dbReference>
<keyword evidence="8" id="KW-0067">ATP-binding</keyword>
<dbReference type="SUPFAM" id="SSF52540">
    <property type="entry name" value="P-loop containing nucleoside triphosphate hydrolases"/>
    <property type="match status" value="1"/>
</dbReference>
<dbReference type="Pfam" id="PF02367">
    <property type="entry name" value="TsaE"/>
    <property type="match status" value="1"/>
</dbReference>
<evidence type="ECO:0000256" key="6">
    <source>
        <dbReference type="ARBA" id="ARBA00022723"/>
    </source>
</evidence>
<evidence type="ECO:0000256" key="3">
    <source>
        <dbReference type="ARBA" id="ARBA00019010"/>
    </source>
</evidence>
<dbReference type="Proteomes" id="UP000006054">
    <property type="component" value="Chromosome"/>
</dbReference>
<comment type="similarity">
    <text evidence="2">Belongs to the TsaE family.</text>
</comment>
<gene>
    <name evidence="11" type="ordered locus">Fleli_2285</name>
</gene>
<dbReference type="Gene3D" id="3.40.50.300">
    <property type="entry name" value="P-loop containing nucleotide triphosphate hydrolases"/>
    <property type="match status" value="1"/>
</dbReference>
<dbReference type="GO" id="GO:0002949">
    <property type="term" value="P:tRNA threonylcarbamoyladenosine modification"/>
    <property type="evidence" value="ECO:0007669"/>
    <property type="project" value="InterPro"/>
</dbReference>
<keyword evidence="12" id="KW-1185">Reference proteome</keyword>
<dbReference type="AlphaFoldDB" id="I4AL25"/>
<accession>I4AL25</accession>
<evidence type="ECO:0000256" key="7">
    <source>
        <dbReference type="ARBA" id="ARBA00022741"/>
    </source>
</evidence>
<dbReference type="STRING" id="880071.Fleli_2285"/>
<dbReference type="PATRIC" id="fig|880071.3.peg.2274"/>
<evidence type="ECO:0000313" key="12">
    <source>
        <dbReference type="Proteomes" id="UP000006054"/>
    </source>
</evidence>